<dbReference type="KEGG" id="pdx:Psed_2935"/>
<dbReference type="GO" id="GO:0055085">
    <property type="term" value="P:transmembrane transport"/>
    <property type="evidence" value="ECO:0007669"/>
    <property type="project" value="InterPro"/>
</dbReference>
<dbReference type="PANTHER" id="PTHR43302">
    <property type="entry name" value="TRANSPORTER ARSB-RELATED"/>
    <property type="match status" value="1"/>
</dbReference>
<evidence type="ECO:0000256" key="5">
    <source>
        <dbReference type="ARBA" id="ARBA00022989"/>
    </source>
</evidence>
<sequence>MSPAVGAAASAALLVVVLVVAAVRPRGLPEAVAAVPAAGVVVATGLLPLPAAQSEVSALGPTVGFLAAILLLGRLADAEGVFDWLGARLGAGAHGRPVRLLGVVFVAASATTVVLSLDATVVLLTPVVLLTARRLGIRARPHAYACGHLSNSASLLLPVSNLTNLLAFGATGLSFLGFAGLMALPWLVAIGVEYVVLRVFFRADLVPADPVPADPVPADPVAADVAHADLVPADPPTRVTGPGAATDPAVGGPGAAGPAAGPAATPRLALVVLGLTLAGFAVSSTIGIEPVWVAAAGAVVLAVQALSDRRIDLAGVVRAIDPLFCLFVLALGIVVAAVGAHGLTDLLRAVVPAPHGPDLLALLAVAGIAAVLANVVNNLPATLVLLDVVATAAPDARTGLVLAVLLGVNIGPNLTFVGSLATLLWRQVLGGRGVRVGVGEFTRLGAVSVPLGLAAATCALWVGLRLTGG</sequence>
<evidence type="ECO:0000256" key="6">
    <source>
        <dbReference type="ARBA" id="ARBA00023136"/>
    </source>
</evidence>
<dbReference type="AlphaFoldDB" id="F4CPL8"/>
<protein>
    <submittedName>
        <fullName evidence="10">Citrate transporter</fullName>
    </submittedName>
</protein>
<dbReference type="GO" id="GO:0005886">
    <property type="term" value="C:plasma membrane"/>
    <property type="evidence" value="ECO:0007669"/>
    <property type="project" value="UniProtKB-SubCell"/>
</dbReference>
<evidence type="ECO:0000313" key="10">
    <source>
        <dbReference type="EMBL" id="AEA25135.1"/>
    </source>
</evidence>
<reference evidence="10 11" key="1">
    <citation type="journal article" date="2011" name="J. Bacteriol.">
        <title>Genome sequence of the 1,4-dioxane-degrading Pseudonocardia dioxanivorans strain CB1190.</title>
        <authorList>
            <person name="Sales C.M."/>
            <person name="Mahendra S."/>
            <person name="Grostern A."/>
            <person name="Parales R.E."/>
            <person name="Goodwin L.A."/>
            <person name="Woyke T."/>
            <person name="Nolan M."/>
            <person name="Lapidus A."/>
            <person name="Chertkov O."/>
            <person name="Ovchinnikova G."/>
            <person name="Sczyrba A."/>
            <person name="Alvarez-Cohen L."/>
        </authorList>
    </citation>
    <scope>NUCLEOTIDE SEQUENCE [LARGE SCALE GENOMIC DNA]</scope>
    <source>
        <strain evidence="11">ATCC 55486 / DSM 44775 / JCM 13855 / CB1190</strain>
    </source>
</reference>
<feature type="transmembrane region" description="Helical" evidence="8">
    <location>
        <begin position="398"/>
        <end position="424"/>
    </location>
</feature>
<dbReference type="Proteomes" id="UP000007809">
    <property type="component" value="Chromosome"/>
</dbReference>
<dbReference type="Pfam" id="PF03600">
    <property type="entry name" value="CitMHS"/>
    <property type="match status" value="1"/>
</dbReference>
<dbReference type="PANTHER" id="PTHR43302:SF5">
    <property type="entry name" value="TRANSPORTER ARSB-RELATED"/>
    <property type="match status" value="1"/>
</dbReference>
<keyword evidence="4 8" id="KW-0812">Transmembrane</keyword>
<evidence type="ECO:0000256" key="8">
    <source>
        <dbReference type="SAM" id="Phobius"/>
    </source>
</evidence>
<keyword evidence="2" id="KW-0813">Transport</keyword>
<dbReference type="InterPro" id="IPR004680">
    <property type="entry name" value="Cit_transptr-like_dom"/>
</dbReference>
<gene>
    <name evidence="10" type="ordered locus">Psed_2935</name>
</gene>
<evidence type="ECO:0000256" key="2">
    <source>
        <dbReference type="ARBA" id="ARBA00022448"/>
    </source>
</evidence>
<evidence type="ECO:0000256" key="3">
    <source>
        <dbReference type="ARBA" id="ARBA00022475"/>
    </source>
</evidence>
<name>F4CPL8_PSEUX</name>
<dbReference type="STRING" id="675635.Psed_2935"/>
<evidence type="ECO:0000256" key="7">
    <source>
        <dbReference type="SAM" id="MobiDB-lite"/>
    </source>
</evidence>
<proteinExistence type="predicted"/>
<feature type="transmembrane region" description="Helical" evidence="8">
    <location>
        <begin position="444"/>
        <end position="464"/>
    </location>
</feature>
<evidence type="ECO:0000256" key="1">
    <source>
        <dbReference type="ARBA" id="ARBA00004651"/>
    </source>
</evidence>
<organism evidence="10 11">
    <name type="scientific">Pseudonocardia dioxanivorans (strain ATCC 55486 / DSM 44775 / JCM 13855 / CB1190)</name>
    <dbReference type="NCBI Taxonomy" id="675635"/>
    <lineage>
        <taxon>Bacteria</taxon>
        <taxon>Bacillati</taxon>
        <taxon>Actinomycetota</taxon>
        <taxon>Actinomycetes</taxon>
        <taxon>Pseudonocardiales</taxon>
        <taxon>Pseudonocardiaceae</taxon>
        <taxon>Pseudonocardia</taxon>
    </lineage>
</organism>
<feature type="transmembrane region" description="Helical" evidence="8">
    <location>
        <begin position="291"/>
        <end position="307"/>
    </location>
</feature>
<feature type="transmembrane region" description="Helical" evidence="8">
    <location>
        <begin position="360"/>
        <end position="386"/>
    </location>
</feature>
<feature type="compositionally biased region" description="Low complexity" evidence="7">
    <location>
        <begin position="240"/>
        <end position="258"/>
    </location>
</feature>
<keyword evidence="11" id="KW-1185">Reference proteome</keyword>
<feature type="transmembrane region" description="Helical" evidence="8">
    <location>
        <begin position="100"/>
        <end position="130"/>
    </location>
</feature>
<comment type="subcellular location">
    <subcellularLocation>
        <location evidence="1">Cell membrane</location>
        <topology evidence="1">Multi-pass membrane protein</topology>
    </subcellularLocation>
</comment>
<evidence type="ECO:0000259" key="9">
    <source>
        <dbReference type="Pfam" id="PF03600"/>
    </source>
</evidence>
<feature type="transmembrane region" description="Helical" evidence="8">
    <location>
        <begin position="319"/>
        <end position="340"/>
    </location>
</feature>
<feature type="domain" description="Citrate transporter-like" evidence="9">
    <location>
        <begin position="23"/>
        <end position="400"/>
    </location>
</feature>
<accession>F4CPL8</accession>
<dbReference type="eggNOG" id="COG1055">
    <property type="taxonomic scope" value="Bacteria"/>
</dbReference>
<evidence type="ECO:0000256" key="4">
    <source>
        <dbReference type="ARBA" id="ARBA00022692"/>
    </source>
</evidence>
<keyword evidence="6 8" id="KW-0472">Membrane</keyword>
<keyword evidence="3" id="KW-1003">Cell membrane</keyword>
<evidence type="ECO:0000313" key="11">
    <source>
        <dbReference type="Proteomes" id="UP000007809"/>
    </source>
</evidence>
<feature type="transmembrane region" description="Helical" evidence="8">
    <location>
        <begin position="165"/>
        <end position="192"/>
    </location>
</feature>
<keyword evidence="5 8" id="KW-1133">Transmembrane helix</keyword>
<feature type="region of interest" description="Disordered" evidence="7">
    <location>
        <begin position="235"/>
        <end position="258"/>
    </location>
</feature>
<dbReference type="HOGENOM" id="CLU_043931_0_0_11"/>
<feature type="transmembrane region" description="Helical" evidence="8">
    <location>
        <begin position="31"/>
        <end position="49"/>
    </location>
</feature>
<dbReference type="EMBL" id="CP002593">
    <property type="protein sequence ID" value="AEA25135.1"/>
    <property type="molecule type" value="Genomic_DNA"/>
</dbReference>